<sequence>LLLLTFLIKPLKICHVPRPRTNSASASSKTVQRRASVVETLRQQISGGERDDILRQKKAEMQRMGQEERETIAQEAGLKIEVPEGQGLAMKADIGIPWNKLRELKRWLNSFGLQIASEKKQRKLAEGQKFTDIYSEEMPFVFSKTGGGTEIRLAVCAQVEDLTALVYGHLEENMENKQIKVIVAGDYAFLCLIYGLSGASGRHCCLWCLITLRELFEPLHLRGPKPQRTLQGIQEDNKRFIADGAKHSKAKSFNNAIRAPLLNIPISQVCVPGLHLSVGIFNRLFLLLVLSLKAMDLAIANSLAKGDKKVGTVEFQKLIDDRRKQLQVHSLLEEAADLESMATYAALHQMPLSETEVEHLIAQASDLQQQAKNLVHYNLNKKTFTETEVAKFDTDEGPCAQELNRVLKGIGAERQAYHGGSFNGNHTHKCLKEKNVTKLAEIPSTMVSHSPLDKELEDQANTISKQFQELLGSYGRVHRRMNGKGKLSSEDITELGMIVTVSMIYSWG</sequence>
<feature type="non-terminal residue" evidence="1">
    <location>
        <position position="508"/>
    </location>
</feature>
<dbReference type="Proteomes" id="UP000001593">
    <property type="component" value="Unassembled WGS sequence"/>
</dbReference>
<keyword evidence="2" id="KW-1185">Reference proteome</keyword>
<dbReference type="OMA" id="ANNIQCE"/>
<gene>
    <name evidence="1" type="ORF">NEMVEDRAFT_v1g224657</name>
</gene>
<dbReference type="InParanoid" id="A7TAW1"/>
<dbReference type="AlphaFoldDB" id="A7TAW1"/>
<reference evidence="1 2" key="1">
    <citation type="journal article" date="2007" name="Science">
        <title>Sea anemone genome reveals ancestral eumetazoan gene repertoire and genomic organization.</title>
        <authorList>
            <person name="Putnam N.H."/>
            <person name="Srivastava M."/>
            <person name="Hellsten U."/>
            <person name="Dirks B."/>
            <person name="Chapman J."/>
            <person name="Salamov A."/>
            <person name="Terry A."/>
            <person name="Shapiro H."/>
            <person name="Lindquist E."/>
            <person name="Kapitonov V.V."/>
            <person name="Jurka J."/>
            <person name="Genikhovich G."/>
            <person name="Grigoriev I.V."/>
            <person name="Lucas S.M."/>
            <person name="Steele R.E."/>
            <person name="Finnerty J.R."/>
            <person name="Technau U."/>
            <person name="Martindale M.Q."/>
            <person name="Rokhsar D.S."/>
        </authorList>
    </citation>
    <scope>NUCLEOTIDE SEQUENCE [LARGE SCALE GENOMIC DNA]</scope>
    <source>
        <strain evidence="2">CH2 X CH6</strain>
    </source>
</reference>
<dbReference type="HOGENOM" id="CLU_537039_0_0_1"/>
<name>A7TAW1_NEMVE</name>
<organism evidence="1 2">
    <name type="scientific">Nematostella vectensis</name>
    <name type="common">Starlet sea anemone</name>
    <dbReference type="NCBI Taxonomy" id="45351"/>
    <lineage>
        <taxon>Eukaryota</taxon>
        <taxon>Metazoa</taxon>
        <taxon>Cnidaria</taxon>
        <taxon>Anthozoa</taxon>
        <taxon>Hexacorallia</taxon>
        <taxon>Actiniaria</taxon>
        <taxon>Edwardsiidae</taxon>
        <taxon>Nematostella</taxon>
    </lineage>
</organism>
<accession>A7TAW1</accession>
<dbReference type="PANTHER" id="PTHR31424:SF3">
    <property type="entry name" value="RING-TYPE DOMAIN-CONTAINING PROTEIN"/>
    <property type="match status" value="1"/>
</dbReference>
<dbReference type="PhylomeDB" id="A7TAW1"/>
<evidence type="ECO:0000313" key="2">
    <source>
        <dbReference type="Proteomes" id="UP000001593"/>
    </source>
</evidence>
<protein>
    <submittedName>
        <fullName evidence="1">Uncharacterized protein</fullName>
    </submittedName>
</protein>
<evidence type="ECO:0000313" key="1">
    <source>
        <dbReference type="EMBL" id="EDO26856.1"/>
    </source>
</evidence>
<dbReference type="PANTHER" id="PTHR31424">
    <property type="entry name" value="PROTEIN CBG23806"/>
    <property type="match status" value="1"/>
</dbReference>
<proteinExistence type="predicted"/>
<feature type="non-terminal residue" evidence="1">
    <location>
        <position position="1"/>
    </location>
</feature>
<dbReference type="EMBL" id="DS474504">
    <property type="protein sequence ID" value="EDO26856.1"/>
    <property type="molecule type" value="Genomic_DNA"/>
</dbReference>